<gene>
    <name evidence="1" type="ORF">HCJ96_14805</name>
</gene>
<protein>
    <submittedName>
        <fullName evidence="1">YfcL family protein</fullName>
    </submittedName>
</protein>
<dbReference type="Proteomes" id="UP000709336">
    <property type="component" value="Unassembled WGS sequence"/>
</dbReference>
<keyword evidence="2" id="KW-1185">Reference proteome</keyword>
<proteinExistence type="predicted"/>
<dbReference type="EMBL" id="JAATNW010000008">
    <property type="protein sequence ID" value="NMH61298.1"/>
    <property type="molecule type" value="Genomic_DNA"/>
</dbReference>
<comment type="caution">
    <text evidence="1">The sequence shown here is derived from an EMBL/GenBank/DDBJ whole genome shotgun (WGS) entry which is preliminary data.</text>
</comment>
<accession>A0ABX1R661</accession>
<name>A0ABX1R661_9ALTE</name>
<organism evidence="1 2">
    <name type="scientific">Alteromonas ponticola</name>
    <dbReference type="NCBI Taxonomy" id="2720613"/>
    <lineage>
        <taxon>Bacteria</taxon>
        <taxon>Pseudomonadati</taxon>
        <taxon>Pseudomonadota</taxon>
        <taxon>Gammaproteobacteria</taxon>
        <taxon>Alteromonadales</taxon>
        <taxon>Alteromonadaceae</taxon>
        <taxon>Alteromonas/Salinimonas group</taxon>
        <taxon>Alteromonas</taxon>
    </lineage>
</organism>
<evidence type="ECO:0000313" key="1">
    <source>
        <dbReference type="EMBL" id="NMH61298.1"/>
    </source>
</evidence>
<dbReference type="RefSeq" id="WP_169211861.1">
    <property type="nucleotide sequence ID" value="NZ_JAATNW010000008.1"/>
</dbReference>
<dbReference type="Pfam" id="PF08891">
    <property type="entry name" value="YfcL"/>
    <property type="match status" value="1"/>
</dbReference>
<dbReference type="InterPro" id="IPR014987">
    <property type="entry name" value="UPF_YfcL"/>
</dbReference>
<sequence length="91" mass="10094">MPNQLETQIEAIESKLDAVVDTGSDDDLFVASYLRGHFDLIACKLLAMPQADIIELNEHVRASLDQAFAKGELESHDQQKVGRLWEALIAS</sequence>
<evidence type="ECO:0000313" key="2">
    <source>
        <dbReference type="Proteomes" id="UP000709336"/>
    </source>
</evidence>
<reference evidence="1 2" key="1">
    <citation type="submission" date="2020-03" db="EMBL/GenBank/DDBJ databases">
        <title>Alteromonas ponticola sp. nov., isolated from seawater.</title>
        <authorList>
            <person name="Yoon J.-H."/>
            <person name="Kim Y.-O."/>
        </authorList>
    </citation>
    <scope>NUCLEOTIDE SEQUENCE [LARGE SCALE GENOMIC DNA]</scope>
    <source>
        <strain evidence="1 2">MYP5</strain>
    </source>
</reference>